<proteinExistence type="predicted"/>
<organism evidence="1">
    <name type="scientific">candidate division WOR-3 bacterium</name>
    <dbReference type="NCBI Taxonomy" id="2052148"/>
    <lineage>
        <taxon>Bacteria</taxon>
        <taxon>Bacteria division WOR-3</taxon>
    </lineage>
</organism>
<dbReference type="SMART" id="SM00612">
    <property type="entry name" value="Kelch"/>
    <property type="match status" value="3"/>
</dbReference>
<reference evidence="1" key="1">
    <citation type="journal article" date="2020" name="mSystems">
        <title>Genome- and Community-Level Interaction Insights into Carbon Utilization and Element Cycling Functions of Hydrothermarchaeota in Hydrothermal Sediment.</title>
        <authorList>
            <person name="Zhou Z."/>
            <person name="Liu Y."/>
            <person name="Xu W."/>
            <person name="Pan J."/>
            <person name="Luo Z.H."/>
            <person name="Li M."/>
        </authorList>
    </citation>
    <scope>NUCLEOTIDE SEQUENCE [LARGE SCALE GENOMIC DNA]</scope>
    <source>
        <strain evidence="1">SpSt-488</strain>
    </source>
</reference>
<name>A0A7C4GAN7_UNCW3</name>
<dbReference type="NCBIfam" id="TIGR04183">
    <property type="entry name" value="Por_Secre_tail"/>
    <property type="match status" value="1"/>
</dbReference>
<accession>A0A7C4GAN7</accession>
<dbReference type="InterPro" id="IPR026444">
    <property type="entry name" value="Secre_tail"/>
</dbReference>
<dbReference type="Gene3D" id="2.120.10.80">
    <property type="entry name" value="Kelch-type beta propeller"/>
    <property type="match status" value="2"/>
</dbReference>
<dbReference type="InterPro" id="IPR006652">
    <property type="entry name" value="Kelch_1"/>
</dbReference>
<dbReference type="InterPro" id="IPR015915">
    <property type="entry name" value="Kelch-typ_b-propeller"/>
</dbReference>
<dbReference type="PANTHER" id="PTHR45632:SF17">
    <property type="entry name" value="KELCH-LIKE PROTEIN 31"/>
    <property type="match status" value="1"/>
</dbReference>
<protein>
    <submittedName>
        <fullName evidence="1">T9SS C-terminal target domain-containing protein</fullName>
    </submittedName>
</protein>
<dbReference type="AlphaFoldDB" id="A0A7C4GAN7"/>
<sequence length="438" mass="47439">MRQTVFVLTGIVLLAGMAFGQAWTNGPQSPFAYTRFDGEYFPGTAKVYFLGGRIGNATTRPDIYSYTPLTGVYADVGVDMPLAVSNYDICLLRDDHDLPNGDTFGLYIVGGRYDIAPNYTDSIQVYYPVSNTAMKLPSDPFPGRAGGQITVAQSAVVYNNMMFVIGGFSQTGNATSAQSWCFDPLAAPGSRWSRLADMRLARAYPITAVVDSFLFALGGDTWRPDTLMARAQCQRLNLNDTAAGWTMIANMPKSNSQARAFGFNSDSPAEFAGKIIVAGRGIWPSESADCFIYDIARDSWATFPNLAQRRRNHAGVYIPAEAGGTGTPGIWVFGGRQGSDTNALRISEYYVVNLVGVEEQPGRAGFTVAPNPSRGAIAVRLPAGQSPARLEVFDVLGKPVWAGTLRGEQRLTGLACGTYFLRVETQSGRLERKVVVTR</sequence>
<dbReference type="EMBL" id="DSUT01000145">
    <property type="protein sequence ID" value="HGK28674.1"/>
    <property type="molecule type" value="Genomic_DNA"/>
</dbReference>
<dbReference type="SUPFAM" id="SSF117281">
    <property type="entry name" value="Kelch motif"/>
    <property type="match status" value="1"/>
</dbReference>
<dbReference type="PANTHER" id="PTHR45632">
    <property type="entry name" value="LD33804P"/>
    <property type="match status" value="1"/>
</dbReference>
<gene>
    <name evidence="1" type="ORF">ENS41_06930</name>
</gene>
<evidence type="ECO:0000313" key="1">
    <source>
        <dbReference type="EMBL" id="HGK28674.1"/>
    </source>
</evidence>
<comment type="caution">
    <text evidence="1">The sequence shown here is derived from an EMBL/GenBank/DDBJ whole genome shotgun (WGS) entry which is preliminary data.</text>
</comment>